<proteinExistence type="predicted"/>
<feature type="non-terminal residue" evidence="1">
    <location>
        <position position="1"/>
    </location>
</feature>
<name>A0A382ZL02_9ZZZZ</name>
<accession>A0A382ZL02</accession>
<gene>
    <name evidence="1" type="ORF">METZ01_LOCUS448773</name>
</gene>
<protein>
    <submittedName>
        <fullName evidence="1">Uncharacterized protein</fullName>
    </submittedName>
</protein>
<reference evidence="1" key="1">
    <citation type="submission" date="2018-05" db="EMBL/GenBank/DDBJ databases">
        <authorList>
            <person name="Lanie J.A."/>
            <person name="Ng W.-L."/>
            <person name="Kazmierczak K.M."/>
            <person name="Andrzejewski T.M."/>
            <person name="Davidsen T.M."/>
            <person name="Wayne K.J."/>
            <person name="Tettelin H."/>
            <person name="Glass J.I."/>
            <person name="Rusch D."/>
            <person name="Podicherti R."/>
            <person name="Tsui H.-C.T."/>
            <person name="Winkler M.E."/>
        </authorList>
    </citation>
    <scope>NUCLEOTIDE SEQUENCE</scope>
</reference>
<organism evidence="1">
    <name type="scientific">marine metagenome</name>
    <dbReference type="NCBI Taxonomy" id="408172"/>
    <lineage>
        <taxon>unclassified sequences</taxon>
        <taxon>metagenomes</taxon>
        <taxon>ecological metagenomes</taxon>
    </lineage>
</organism>
<dbReference type="AlphaFoldDB" id="A0A382ZL02"/>
<dbReference type="EMBL" id="UINC01184622">
    <property type="protein sequence ID" value="SVD95919.1"/>
    <property type="molecule type" value="Genomic_DNA"/>
</dbReference>
<evidence type="ECO:0000313" key="1">
    <source>
        <dbReference type="EMBL" id="SVD95919.1"/>
    </source>
</evidence>
<sequence>PHWAPTITVILLPFRDMYPETGLVKV</sequence>